<name>A0A674J1X7_9SAUR</name>
<dbReference type="InterPro" id="IPR007110">
    <property type="entry name" value="Ig-like_dom"/>
</dbReference>
<accession>A0A674J1X7</accession>
<evidence type="ECO:0000313" key="5">
    <source>
        <dbReference type="Ensembl" id="ENSTMTP00000015811.1"/>
    </source>
</evidence>
<dbReference type="InterPro" id="IPR013106">
    <property type="entry name" value="Ig_V-set"/>
</dbReference>
<keyword evidence="1" id="KW-0732">Signal</keyword>
<dbReference type="GO" id="GO:0009986">
    <property type="term" value="C:cell surface"/>
    <property type="evidence" value="ECO:0007669"/>
    <property type="project" value="TreeGrafter"/>
</dbReference>
<dbReference type="Proteomes" id="UP000472274">
    <property type="component" value="Unplaced"/>
</dbReference>
<dbReference type="PANTHER" id="PTHR16423:SF6">
    <property type="entry name" value="TRIGGERING RECEPTOR EXPRESSED ON MYELOID CELLS 2-RELATED"/>
    <property type="match status" value="1"/>
</dbReference>
<organism evidence="5 6">
    <name type="scientific">Terrapene triunguis</name>
    <name type="common">Three-toed box turtle</name>
    <dbReference type="NCBI Taxonomy" id="2587831"/>
    <lineage>
        <taxon>Eukaryota</taxon>
        <taxon>Metazoa</taxon>
        <taxon>Chordata</taxon>
        <taxon>Craniata</taxon>
        <taxon>Vertebrata</taxon>
        <taxon>Euteleostomi</taxon>
        <taxon>Archelosauria</taxon>
        <taxon>Testudinata</taxon>
        <taxon>Testudines</taxon>
        <taxon>Cryptodira</taxon>
        <taxon>Durocryptodira</taxon>
        <taxon>Testudinoidea</taxon>
        <taxon>Emydidae</taxon>
        <taxon>Terrapene</taxon>
    </lineage>
</organism>
<dbReference type="Pfam" id="PF07686">
    <property type="entry name" value="V-set"/>
    <property type="match status" value="1"/>
</dbReference>
<dbReference type="InterPro" id="IPR003599">
    <property type="entry name" value="Ig_sub"/>
</dbReference>
<dbReference type="InterPro" id="IPR013783">
    <property type="entry name" value="Ig-like_fold"/>
</dbReference>
<dbReference type="PROSITE" id="PS50835">
    <property type="entry name" value="IG_LIKE"/>
    <property type="match status" value="1"/>
</dbReference>
<protein>
    <recommendedName>
        <fullName evidence="4">Ig-like domain-containing protein</fullName>
    </recommendedName>
</protein>
<reference evidence="5" key="2">
    <citation type="submission" date="2025-09" db="UniProtKB">
        <authorList>
            <consortium name="Ensembl"/>
        </authorList>
    </citation>
    <scope>IDENTIFICATION</scope>
</reference>
<evidence type="ECO:0000313" key="6">
    <source>
        <dbReference type="Proteomes" id="UP000472274"/>
    </source>
</evidence>
<evidence type="ECO:0000259" key="4">
    <source>
        <dbReference type="PROSITE" id="PS50835"/>
    </source>
</evidence>
<feature type="domain" description="Ig-like" evidence="4">
    <location>
        <begin position="9"/>
        <end position="104"/>
    </location>
</feature>
<reference evidence="5" key="1">
    <citation type="submission" date="2025-08" db="UniProtKB">
        <authorList>
            <consortium name="Ensembl"/>
        </authorList>
    </citation>
    <scope>IDENTIFICATION</scope>
</reference>
<dbReference type="PANTHER" id="PTHR16423">
    <property type="entry name" value="TREM-LIKE TRANSCRIPT PROTEIN"/>
    <property type="match status" value="1"/>
</dbReference>
<dbReference type="SMART" id="SM00409">
    <property type="entry name" value="IG"/>
    <property type="match status" value="1"/>
</dbReference>
<dbReference type="SUPFAM" id="SSF48726">
    <property type="entry name" value="Immunoglobulin"/>
    <property type="match status" value="1"/>
</dbReference>
<dbReference type="InterPro" id="IPR052314">
    <property type="entry name" value="Immune_rcpt_domain"/>
</dbReference>
<dbReference type="AlphaFoldDB" id="A0A674J1X7"/>
<keyword evidence="3" id="KW-0393">Immunoglobulin domain</keyword>
<dbReference type="InterPro" id="IPR036179">
    <property type="entry name" value="Ig-like_dom_sf"/>
</dbReference>
<evidence type="ECO:0000256" key="2">
    <source>
        <dbReference type="ARBA" id="ARBA00023157"/>
    </source>
</evidence>
<dbReference type="GeneTree" id="ENSGT00940000153835"/>
<evidence type="ECO:0000256" key="3">
    <source>
        <dbReference type="ARBA" id="ARBA00023319"/>
    </source>
</evidence>
<proteinExistence type="predicted"/>
<dbReference type="Gene3D" id="2.60.40.10">
    <property type="entry name" value="Immunoglobulins"/>
    <property type="match status" value="1"/>
</dbReference>
<keyword evidence="2" id="KW-1015">Disulfide bond</keyword>
<keyword evidence="6" id="KW-1185">Reference proteome</keyword>
<evidence type="ECO:0000256" key="1">
    <source>
        <dbReference type="ARBA" id="ARBA00022729"/>
    </source>
</evidence>
<dbReference type="GO" id="GO:0038023">
    <property type="term" value="F:signaling receptor activity"/>
    <property type="evidence" value="ECO:0007669"/>
    <property type="project" value="TreeGrafter"/>
</dbReference>
<sequence>CRKQVWCFPGFQAQFFDAMESRVEGQSLVVVCRYSIRYYSGTEKAWCQQRGEKCSPIVNTSYTSYGYQTKVTSGRAMIEDDTRNGIITITMEKLQVQDSGVYWCALYYPPNTLFPLKTIKLDVFKGELISFQENFHIHPSCNSAEASEWSYTREEFGPLCICHSWEMYVIVPLNQIVLTSFCGFLKSKNTMLWRGRVSLSSVHTTHRITKRRRKPGAEAQFRMSVMYWSTLTTGTIKTGLRKAEPGYMTTARKGLLLSPWRNYR</sequence>
<dbReference type="Ensembl" id="ENSTMTT00000016370.1">
    <property type="protein sequence ID" value="ENSTMTP00000015811.1"/>
    <property type="gene ID" value="ENSTMTG00000011556.1"/>
</dbReference>
<dbReference type="InParanoid" id="A0A674J1X7"/>